<dbReference type="OMA" id="AHLMGDQ"/>
<protein>
    <recommendedName>
        <fullName evidence="7">Sugar phosphate transporter domain-containing protein</fullName>
    </recommendedName>
</protein>
<feature type="transmembrane region" description="Helical" evidence="6">
    <location>
        <begin position="211"/>
        <end position="238"/>
    </location>
</feature>
<reference evidence="8 9" key="1">
    <citation type="submission" date="2009-11" db="EMBL/GenBank/DDBJ databases">
        <title>Annotation of Allomyces macrogynus ATCC 38327.</title>
        <authorList>
            <consortium name="The Broad Institute Genome Sequencing Platform"/>
            <person name="Russ C."/>
            <person name="Cuomo C."/>
            <person name="Burger G."/>
            <person name="Gray M.W."/>
            <person name="Holland P.W.H."/>
            <person name="King N."/>
            <person name="Lang F.B.F."/>
            <person name="Roger A.J."/>
            <person name="Ruiz-Trillo I."/>
            <person name="Young S.K."/>
            <person name="Zeng Q."/>
            <person name="Gargeya S."/>
            <person name="Fitzgerald M."/>
            <person name="Haas B."/>
            <person name="Abouelleil A."/>
            <person name="Alvarado L."/>
            <person name="Arachchi H.M."/>
            <person name="Berlin A."/>
            <person name="Chapman S.B."/>
            <person name="Gearin G."/>
            <person name="Goldberg J."/>
            <person name="Griggs A."/>
            <person name="Gujja S."/>
            <person name="Hansen M."/>
            <person name="Heiman D."/>
            <person name="Howarth C."/>
            <person name="Larimer J."/>
            <person name="Lui A."/>
            <person name="MacDonald P.J.P."/>
            <person name="McCowen C."/>
            <person name="Montmayeur A."/>
            <person name="Murphy C."/>
            <person name="Neiman D."/>
            <person name="Pearson M."/>
            <person name="Priest M."/>
            <person name="Roberts A."/>
            <person name="Saif S."/>
            <person name="Shea T."/>
            <person name="Sisk P."/>
            <person name="Stolte C."/>
            <person name="Sykes S."/>
            <person name="Wortman J."/>
            <person name="Nusbaum C."/>
            <person name="Birren B."/>
        </authorList>
    </citation>
    <scope>NUCLEOTIDE SEQUENCE [LARGE SCALE GENOMIC DNA]</scope>
    <source>
        <strain evidence="8 9">ATCC 38327</strain>
    </source>
</reference>
<feature type="transmembrane region" description="Helical" evidence="6">
    <location>
        <begin position="279"/>
        <end position="301"/>
    </location>
</feature>
<evidence type="ECO:0000256" key="3">
    <source>
        <dbReference type="ARBA" id="ARBA00022989"/>
    </source>
</evidence>
<dbReference type="Pfam" id="PF03151">
    <property type="entry name" value="TPT"/>
    <property type="match status" value="1"/>
</dbReference>
<evidence type="ECO:0000313" key="9">
    <source>
        <dbReference type="Proteomes" id="UP000054350"/>
    </source>
</evidence>
<evidence type="ECO:0000256" key="4">
    <source>
        <dbReference type="ARBA" id="ARBA00023136"/>
    </source>
</evidence>
<evidence type="ECO:0000313" key="8">
    <source>
        <dbReference type="EMBL" id="KNE61406.1"/>
    </source>
</evidence>
<dbReference type="EMBL" id="GG745338">
    <property type="protein sequence ID" value="KNE61406.1"/>
    <property type="molecule type" value="Genomic_DNA"/>
</dbReference>
<accession>A0A0L0SFX9</accession>
<name>A0A0L0SFX9_ALLM3</name>
<keyword evidence="9" id="KW-1185">Reference proteome</keyword>
<proteinExistence type="predicted"/>
<feature type="region of interest" description="Disordered" evidence="5">
    <location>
        <begin position="357"/>
        <end position="388"/>
    </location>
</feature>
<feature type="transmembrane region" description="Helical" evidence="6">
    <location>
        <begin position="84"/>
        <end position="102"/>
    </location>
</feature>
<feature type="transmembrane region" description="Helical" evidence="6">
    <location>
        <begin position="108"/>
        <end position="134"/>
    </location>
</feature>
<feature type="transmembrane region" description="Helical" evidence="6">
    <location>
        <begin position="7"/>
        <end position="26"/>
    </location>
</feature>
<feature type="compositionally biased region" description="Gly residues" evidence="5">
    <location>
        <begin position="378"/>
        <end position="388"/>
    </location>
</feature>
<feature type="transmembrane region" description="Helical" evidence="6">
    <location>
        <begin position="250"/>
        <end position="267"/>
    </location>
</feature>
<evidence type="ECO:0000256" key="1">
    <source>
        <dbReference type="ARBA" id="ARBA00004141"/>
    </source>
</evidence>
<evidence type="ECO:0000259" key="7">
    <source>
        <dbReference type="Pfam" id="PF03151"/>
    </source>
</evidence>
<dbReference type="AlphaFoldDB" id="A0A0L0SFX9"/>
<dbReference type="InterPro" id="IPR004853">
    <property type="entry name" value="Sugar_P_trans_dom"/>
</dbReference>
<dbReference type="PANTHER" id="PTHR11132">
    <property type="entry name" value="SOLUTE CARRIER FAMILY 35"/>
    <property type="match status" value="1"/>
</dbReference>
<dbReference type="InterPro" id="IPR050186">
    <property type="entry name" value="TPT_transporter"/>
</dbReference>
<evidence type="ECO:0000256" key="2">
    <source>
        <dbReference type="ARBA" id="ARBA00022692"/>
    </source>
</evidence>
<keyword evidence="4 6" id="KW-0472">Membrane</keyword>
<evidence type="ECO:0000256" key="5">
    <source>
        <dbReference type="SAM" id="MobiDB-lite"/>
    </source>
</evidence>
<dbReference type="STRING" id="578462.A0A0L0SFX9"/>
<evidence type="ECO:0000256" key="6">
    <source>
        <dbReference type="SAM" id="Phobius"/>
    </source>
</evidence>
<dbReference type="InterPro" id="IPR037185">
    <property type="entry name" value="EmrE-like"/>
</dbReference>
<comment type="subcellular location">
    <subcellularLocation>
        <location evidence="1">Membrane</location>
        <topology evidence="1">Multi-pass membrane protein</topology>
    </subcellularLocation>
</comment>
<dbReference type="eggNOG" id="KOG1443">
    <property type="taxonomic scope" value="Eukaryota"/>
</dbReference>
<feature type="transmembrane region" description="Helical" evidence="6">
    <location>
        <begin position="141"/>
        <end position="162"/>
    </location>
</feature>
<feature type="compositionally biased region" description="Polar residues" evidence="5">
    <location>
        <begin position="357"/>
        <end position="366"/>
    </location>
</feature>
<dbReference type="OrthoDB" id="6418713at2759"/>
<reference evidence="8 9" key="2">
    <citation type="submission" date="2009-11" db="EMBL/GenBank/DDBJ databases">
        <title>The Genome Sequence of Allomyces macrogynus strain ATCC 38327.</title>
        <authorList>
            <consortium name="The Broad Institute Genome Sequencing Platform"/>
            <person name="Russ C."/>
            <person name="Cuomo C."/>
            <person name="Shea T."/>
            <person name="Young S.K."/>
            <person name="Zeng Q."/>
            <person name="Koehrsen M."/>
            <person name="Haas B."/>
            <person name="Borodovsky M."/>
            <person name="Guigo R."/>
            <person name="Alvarado L."/>
            <person name="Berlin A."/>
            <person name="Borenstein D."/>
            <person name="Chen Z."/>
            <person name="Engels R."/>
            <person name="Freedman E."/>
            <person name="Gellesch M."/>
            <person name="Goldberg J."/>
            <person name="Griggs A."/>
            <person name="Gujja S."/>
            <person name="Heiman D."/>
            <person name="Hepburn T."/>
            <person name="Howarth C."/>
            <person name="Jen D."/>
            <person name="Larson L."/>
            <person name="Lewis B."/>
            <person name="Mehta T."/>
            <person name="Park D."/>
            <person name="Pearson M."/>
            <person name="Roberts A."/>
            <person name="Saif S."/>
            <person name="Shenoy N."/>
            <person name="Sisk P."/>
            <person name="Stolte C."/>
            <person name="Sykes S."/>
            <person name="Walk T."/>
            <person name="White J."/>
            <person name="Yandava C."/>
            <person name="Burger G."/>
            <person name="Gray M.W."/>
            <person name="Holland P.W.H."/>
            <person name="King N."/>
            <person name="Lang F.B.F."/>
            <person name="Roger A.J."/>
            <person name="Ruiz-Trillo I."/>
            <person name="Lander E."/>
            <person name="Nusbaum C."/>
        </authorList>
    </citation>
    <scope>NUCLEOTIDE SEQUENCE [LARGE SCALE GENOMIC DNA]</scope>
    <source>
        <strain evidence="8 9">ATCC 38327</strain>
    </source>
</reference>
<dbReference type="VEuPathDB" id="FungiDB:AMAG_06236"/>
<feature type="transmembrane region" description="Helical" evidence="6">
    <location>
        <begin position="38"/>
        <end position="64"/>
    </location>
</feature>
<keyword evidence="3 6" id="KW-1133">Transmembrane helix</keyword>
<dbReference type="SUPFAM" id="SSF103481">
    <property type="entry name" value="Multidrug resistance efflux transporter EmrE"/>
    <property type="match status" value="1"/>
</dbReference>
<feature type="domain" description="Sugar phosphate transporter" evidence="7">
    <location>
        <begin position="10"/>
        <end position="324"/>
    </location>
</feature>
<gene>
    <name evidence="8" type="ORF">AMAG_06236</name>
</gene>
<keyword evidence="2 6" id="KW-0812">Transmembrane</keyword>
<organism evidence="8 9">
    <name type="scientific">Allomyces macrogynus (strain ATCC 38327)</name>
    <name type="common">Allomyces javanicus var. macrogynus</name>
    <dbReference type="NCBI Taxonomy" id="578462"/>
    <lineage>
        <taxon>Eukaryota</taxon>
        <taxon>Fungi</taxon>
        <taxon>Fungi incertae sedis</taxon>
        <taxon>Blastocladiomycota</taxon>
        <taxon>Blastocladiomycetes</taxon>
        <taxon>Blastocladiales</taxon>
        <taxon>Blastocladiaceae</taxon>
        <taxon>Allomyces</taxon>
    </lineage>
</organism>
<sequence length="388" mass="41787">MDKSAYLRNAVFITVWYTSSTVLSLYNKQLFGKEYLDFKAPAAATCVHCITQFACAWLTIHVVLRKQFEAFRASFSFRDWQSGYLRYALPTAAAAAADVALSNTSLGYISITTYVLVKNSAPIFVLLSSWLLGLERITPKLLVIMATILSGVYMAVTGEVSYSWSGMLMVLGAAACGGMRWALTSCFLTWHANRRAATLPGGPQTDAPAPSVIGGPIVTLYTLTPFMSVFLAIASAVIEPQDPRILEGDWALMSVLFAGGFLAFIMLTSEFGLIHNSSVLALSVAGLAKEIVLISSSMLVFGDTLTPRNVVGLLVSMAGIWWYNAYRQSSRSYRRVQDAEEDSDNDDLLADVAMQGESSSIASAQSAGRPGQSPVVGANGGSGKPRME</sequence>
<dbReference type="GO" id="GO:0016020">
    <property type="term" value="C:membrane"/>
    <property type="evidence" value="ECO:0007669"/>
    <property type="project" value="UniProtKB-SubCell"/>
</dbReference>
<dbReference type="Proteomes" id="UP000054350">
    <property type="component" value="Unassembled WGS sequence"/>
</dbReference>
<feature type="transmembrane region" description="Helical" evidence="6">
    <location>
        <begin position="307"/>
        <end position="326"/>
    </location>
</feature>
<feature type="transmembrane region" description="Helical" evidence="6">
    <location>
        <begin position="168"/>
        <end position="190"/>
    </location>
</feature>